<dbReference type="PANTHER" id="PTHR11496">
    <property type="entry name" value="ALCOHOL DEHYDROGENASE"/>
    <property type="match status" value="1"/>
</dbReference>
<evidence type="ECO:0000256" key="2">
    <source>
        <dbReference type="ARBA" id="ARBA00023002"/>
    </source>
</evidence>
<comment type="caution">
    <text evidence="6">The sequence shown here is derived from an EMBL/GenBank/DDBJ whole genome shotgun (WGS) entry which is preliminary data.</text>
</comment>
<dbReference type="Gene3D" id="3.40.50.1970">
    <property type="match status" value="1"/>
</dbReference>
<reference evidence="6 7" key="1">
    <citation type="submission" date="2019-03" db="EMBL/GenBank/DDBJ databases">
        <title>Genomic Encyclopedia of Type Strains, Phase IV (KMG-IV): sequencing the most valuable type-strain genomes for metagenomic binning, comparative biology and taxonomic classification.</title>
        <authorList>
            <person name="Goeker M."/>
        </authorList>
    </citation>
    <scope>NUCLEOTIDE SEQUENCE [LARGE SCALE GENOMIC DNA]</scope>
    <source>
        <strain evidence="6 7">LX-B</strain>
    </source>
</reference>
<keyword evidence="7" id="KW-1185">Reference proteome</keyword>
<dbReference type="PROSITE" id="PS00913">
    <property type="entry name" value="ADH_IRON_1"/>
    <property type="match status" value="1"/>
</dbReference>
<dbReference type="Proteomes" id="UP000295008">
    <property type="component" value="Unassembled WGS sequence"/>
</dbReference>
<sequence>MPSATQFFALNTRIVFGMDAVRELPAVGKPFGTKVLVVTGRHSTVHNGVLARIESLLAEAGLTPFRFAEVEPEPSLGTLAKGLELARSEQVEWVLGLGGGSAMDTAKAIAALYRTGQGIGYYFDGGPIESPGLPIVTVPTTAGSGAEVTFNAVLSDAERQIKQSIRGPQLTPTVAVVDPGLTFSLPPEATAYSGLDALVQGIEAFTSRGASPLTDIYAWSAVERIGAHLLRAYQNGHDAEARSQMALGSLMAGVALSNARLGAVHGLAHPIGIRTGKPHGLVCAVLLVPVMRFNMAVSYEKYASIAKALGHPVGGMDPIDAAAMGIKTLMGLEKKLGIPPHIRSLGLAEADLPAIVAESLPSGSLKANPREARPEDLLNILRENF</sequence>
<evidence type="ECO:0000256" key="3">
    <source>
        <dbReference type="ARBA" id="ARBA00023027"/>
    </source>
</evidence>
<dbReference type="SUPFAM" id="SSF56796">
    <property type="entry name" value="Dehydroquinate synthase-like"/>
    <property type="match status" value="1"/>
</dbReference>
<dbReference type="Pfam" id="PF25137">
    <property type="entry name" value="ADH_Fe_C"/>
    <property type="match status" value="1"/>
</dbReference>
<dbReference type="CDD" id="cd08551">
    <property type="entry name" value="Fe-ADH"/>
    <property type="match status" value="1"/>
</dbReference>
<dbReference type="Pfam" id="PF00465">
    <property type="entry name" value="Fe-ADH"/>
    <property type="match status" value="1"/>
</dbReference>
<feature type="domain" description="Fe-containing alcohol dehydrogenase-like C-terminal" evidence="5">
    <location>
        <begin position="190"/>
        <end position="384"/>
    </location>
</feature>
<dbReference type="FunFam" id="1.20.1090.10:FF:000001">
    <property type="entry name" value="Aldehyde-alcohol dehydrogenase"/>
    <property type="match status" value="1"/>
</dbReference>
<dbReference type="GO" id="GO:0004022">
    <property type="term" value="F:alcohol dehydrogenase (NAD+) activity"/>
    <property type="evidence" value="ECO:0007669"/>
    <property type="project" value="TreeGrafter"/>
</dbReference>
<evidence type="ECO:0000259" key="5">
    <source>
        <dbReference type="Pfam" id="PF25137"/>
    </source>
</evidence>
<comment type="similarity">
    <text evidence="1">Belongs to the iron-containing alcohol dehydrogenase family.</text>
</comment>
<keyword evidence="3" id="KW-0520">NAD</keyword>
<evidence type="ECO:0000313" key="7">
    <source>
        <dbReference type="Proteomes" id="UP000295008"/>
    </source>
</evidence>
<dbReference type="InterPro" id="IPR001670">
    <property type="entry name" value="ADH_Fe/GldA"/>
</dbReference>
<dbReference type="InterPro" id="IPR039697">
    <property type="entry name" value="Alcohol_dehydrogenase_Fe"/>
</dbReference>
<dbReference type="FunFam" id="3.40.50.1970:FF:000003">
    <property type="entry name" value="Alcohol dehydrogenase, iron-containing"/>
    <property type="match status" value="1"/>
</dbReference>
<gene>
    <name evidence="6" type="ORF">EDC14_102348</name>
</gene>
<evidence type="ECO:0000256" key="1">
    <source>
        <dbReference type="ARBA" id="ARBA00007358"/>
    </source>
</evidence>
<name>A0A4R1RAT6_HYDET</name>
<dbReference type="GO" id="GO:0046872">
    <property type="term" value="F:metal ion binding"/>
    <property type="evidence" value="ECO:0007669"/>
    <property type="project" value="InterPro"/>
</dbReference>
<feature type="domain" description="Alcohol dehydrogenase iron-type/glycerol dehydrogenase GldA" evidence="4">
    <location>
        <begin position="12"/>
        <end position="179"/>
    </location>
</feature>
<keyword evidence="2" id="KW-0560">Oxidoreductase</keyword>
<evidence type="ECO:0000259" key="4">
    <source>
        <dbReference type="Pfam" id="PF00465"/>
    </source>
</evidence>
<dbReference type="OrthoDB" id="1623957at2"/>
<dbReference type="RefSeq" id="WP_132015563.1">
    <property type="nucleotide sequence ID" value="NZ_SLUN01000023.1"/>
</dbReference>
<dbReference type="PANTHER" id="PTHR11496:SF102">
    <property type="entry name" value="ALCOHOL DEHYDROGENASE 4"/>
    <property type="match status" value="1"/>
</dbReference>
<accession>A0A4R1RAT6</accession>
<dbReference type="Gene3D" id="1.20.1090.10">
    <property type="entry name" value="Dehydroquinate synthase-like - alpha domain"/>
    <property type="match status" value="1"/>
</dbReference>
<evidence type="ECO:0000313" key="6">
    <source>
        <dbReference type="EMBL" id="TCL62769.1"/>
    </source>
</evidence>
<dbReference type="InterPro" id="IPR018211">
    <property type="entry name" value="ADH_Fe_CS"/>
</dbReference>
<proteinExistence type="inferred from homology"/>
<protein>
    <submittedName>
        <fullName evidence="6">1,3-propanediol dehydrogenase</fullName>
    </submittedName>
</protein>
<dbReference type="InterPro" id="IPR056798">
    <property type="entry name" value="ADH_Fe_C"/>
</dbReference>
<organism evidence="6 7">
    <name type="scientific">Hydrogenispora ethanolica</name>
    <dbReference type="NCBI Taxonomy" id="1082276"/>
    <lineage>
        <taxon>Bacteria</taxon>
        <taxon>Bacillati</taxon>
        <taxon>Bacillota</taxon>
        <taxon>Hydrogenispora</taxon>
    </lineage>
</organism>
<dbReference type="AlphaFoldDB" id="A0A4R1RAT6"/>
<dbReference type="EMBL" id="SLUN01000023">
    <property type="protein sequence ID" value="TCL62769.1"/>
    <property type="molecule type" value="Genomic_DNA"/>
</dbReference>